<protein>
    <submittedName>
        <fullName evidence="1">Uncharacterized protein</fullName>
    </submittedName>
</protein>
<evidence type="ECO:0000313" key="1">
    <source>
        <dbReference type="EMBL" id="JAH06308.1"/>
    </source>
</evidence>
<sequence>MQLFSFSSFISHQWDLTLKHFTVEYVLNSVLT</sequence>
<accession>A0A0E9PR39</accession>
<proteinExistence type="predicted"/>
<reference evidence="1" key="2">
    <citation type="journal article" date="2015" name="Fish Shellfish Immunol.">
        <title>Early steps in the European eel (Anguilla anguilla)-Vibrio vulnificus interaction in the gills: Role of the RtxA13 toxin.</title>
        <authorList>
            <person name="Callol A."/>
            <person name="Pajuelo D."/>
            <person name="Ebbesson L."/>
            <person name="Teles M."/>
            <person name="MacKenzie S."/>
            <person name="Amaro C."/>
        </authorList>
    </citation>
    <scope>NUCLEOTIDE SEQUENCE</scope>
</reference>
<dbReference type="AlphaFoldDB" id="A0A0E9PR39"/>
<reference evidence="1" key="1">
    <citation type="submission" date="2014-11" db="EMBL/GenBank/DDBJ databases">
        <authorList>
            <person name="Amaro Gonzalez C."/>
        </authorList>
    </citation>
    <scope>NUCLEOTIDE SEQUENCE</scope>
</reference>
<organism evidence="1">
    <name type="scientific">Anguilla anguilla</name>
    <name type="common">European freshwater eel</name>
    <name type="synonym">Muraena anguilla</name>
    <dbReference type="NCBI Taxonomy" id="7936"/>
    <lineage>
        <taxon>Eukaryota</taxon>
        <taxon>Metazoa</taxon>
        <taxon>Chordata</taxon>
        <taxon>Craniata</taxon>
        <taxon>Vertebrata</taxon>
        <taxon>Euteleostomi</taxon>
        <taxon>Actinopterygii</taxon>
        <taxon>Neopterygii</taxon>
        <taxon>Teleostei</taxon>
        <taxon>Anguilliformes</taxon>
        <taxon>Anguillidae</taxon>
        <taxon>Anguilla</taxon>
    </lineage>
</organism>
<name>A0A0E9PR39_ANGAN</name>
<dbReference type="EMBL" id="GBXM01102269">
    <property type="protein sequence ID" value="JAH06308.1"/>
    <property type="molecule type" value="Transcribed_RNA"/>
</dbReference>